<feature type="region of interest" description="Disordered" evidence="1">
    <location>
        <begin position="1"/>
        <end position="32"/>
    </location>
</feature>
<sequence length="995" mass="104492">MSLSSTAPAPDHKPRHQHVQQHHAAHRHQHHHHLLLNHHNPQLHRHPAAALHSHLRNPRLASNHPFPQQQQQQQQEHAGLPQQRAVLPAAAAASASAPAPAHAPYGPSLAPRHRDDSFARPGDCHSGGPAEGLAGAPQLPPRGPGGPRKGEAHGPHGQGARPPDLPDAAALRRALAKGALSGEPEDSPPRALRQLPSPAASAVPGAAVDSAGAAPAGKLATGRRATPDTQAPPPARPSPSGLPDPSGSVRPCGHPLPLIRVRLQQPQQEEGPAGGGGCSPGGVPKAGNLEHEAKPLVVEPDHYYDEENGGRIPVFKPTWDQFKDFSRFVDSIRDYGFEAGIVKVIPPPEWVEKLPDVRKRLPALKVRHPITQHFFGRAGVFQQANFENRYNYSLSEFRDIANKNAHVGAVPCTSKAPQKKSTKRAKAGTRPPTAERQSRPPAASVELRSGSPDASNKRHQDDVKVEDVELTAAGAGGSGLQPDDDAAAAGAETKKEQKSNSSMLWMLALAADSMDRVSPPPPTANDCRTAAAGCQPRSTHVTARDAPPAKRCKEEHTVRLPSPRELFGGWPLRTPPAQEFRPAFGPLAQAAAGRQSAPVSRPYCLESQMRLASAAPPLSSQLDDAGSGVSLLEGPVCAAGGGYERPGPAIERTALPAHGTMGSAGGPYGQPLFLLDPPISGDGGTAQRPESYVAGPWHTLGLGDWLMDTTSGTIFGNAAIEPDGAIESRSSLTLPPITSVPARPGFAGTSDTAPAIETMCTADDALAPGRVRFREEERATTGPQSPPVLRSTGPGASAAPVDQKPRSPSPASFARGGPSCSRAVECGTERPVPAAARPPGVDGAAGGTPRGGSLPAAPSAPGAAPGKKFPIKIRAKLRIPEAGGRVPSQKAAPARTAIARKRDAAAREGDDDEEDGEDGDGPEADLRRISEVPEDPCNTFEYTVEKCKQLERDYWRNLTFGPPMYGADLSGMCLAFFLLSNVSRFLVPPPPPLPI</sequence>
<evidence type="ECO:0000313" key="4">
    <source>
        <dbReference type="Proteomes" id="UP000673691"/>
    </source>
</evidence>
<feature type="region of interest" description="Disordered" evidence="1">
    <location>
        <begin position="178"/>
        <end position="254"/>
    </location>
</feature>
<feature type="domain" description="JmjN" evidence="2">
    <location>
        <begin position="312"/>
        <end position="353"/>
    </location>
</feature>
<feature type="region of interest" description="Disordered" evidence="1">
    <location>
        <begin position="58"/>
        <end position="165"/>
    </location>
</feature>
<dbReference type="SMART" id="SM00545">
    <property type="entry name" value="JmjN"/>
    <property type="match status" value="1"/>
</dbReference>
<dbReference type="PANTHER" id="PTHR10694:SF7">
    <property type="entry name" value="[HISTONE H3]-TRIMETHYL-L-LYSINE(9) DEMETHYLASE"/>
    <property type="match status" value="1"/>
</dbReference>
<keyword evidence="4" id="KW-1185">Reference proteome</keyword>
<gene>
    <name evidence="3" type="ORF">BJ554DRAFT_332</name>
</gene>
<dbReference type="Proteomes" id="UP000673691">
    <property type="component" value="Unassembled WGS sequence"/>
</dbReference>
<dbReference type="AlphaFoldDB" id="A0A8H7ZTL3"/>
<feature type="compositionally biased region" description="Basic residues" evidence="1">
    <location>
        <begin position="417"/>
        <end position="427"/>
    </location>
</feature>
<dbReference type="InterPro" id="IPR003349">
    <property type="entry name" value="JmjN"/>
</dbReference>
<dbReference type="GO" id="GO:0005634">
    <property type="term" value="C:nucleus"/>
    <property type="evidence" value="ECO:0007669"/>
    <property type="project" value="TreeGrafter"/>
</dbReference>
<dbReference type="EMBL" id="JAEFCI010007097">
    <property type="protein sequence ID" value="KAG5459281.1"/>
    <property type="molecule type" value="Genomic_DNA"/>
</dbReference>
<feature type="region of interest" description="Disordered" evidence="1">
    <location>
        <begin position="775"/>
        <end position="931"/>
    </location>
</feature>
<proteinExistence type="predicted"/>
<reference evidence="3 4" key="1">
    <citation type="journal article" name="Sci. Rep.">
        <title>Genome-scale phylogenetic analyses confirm Olpidium as the closest living zoosporic fungus to the non-flagellated, terrestrial fungi.</title>
        <authorList>
            <person name="Chang Y."/>
            <person name="Rochon D."/>
            <person name="Sekimoto S."/>
            <person name="Wang Y."/>
            <person name="Chovatia M."/>
            <person name="Sandor L."/>
            <person name="Salamov A."/>
            <person name="Grigoriev I.V."/>
            <person name="Stajich J.E."/>
            <person name="Spatafora J.W."/>
        </authorList>
    </citation>
    <scope>NUCLEOTIDE SEQUENCE [LARGE SCALE GENOMIC DNA]</scope>
    <source>
        <strain evidence="3">S191</strain>
    </source>
</reference>
<dbReference type="Gene3D" id="2.60.120.650">
    <property type="entry name" value="Cupin"/>
    <property type="match status" value="1"/>
</dbReference>
<comment type="caution">
    <text evidence="3">The sequence shown here is derived from an EMBL/GenBank/DDBJ whole genome shotgun (WGS) entry which is preliminary data.</text>
</comment>
<dbReference type="GO" id="GO:0051864">
    <property type="term" value="F:histone H3K36 demethylase activity"/>
    <property type="evidence" value="ECO:0007669"/>
    <property type="project" value="TreeGrafter"/>
</dbReference>
<feature type="compositionally biased region" description="Low complexity" evidence="1">
    <location>
        <begin position="88"/>
        <end position="104"/>
    </location>
</feature>
<protein>
    <recommendedName>
        <fullName evidence="2">JmjN domain-containing protein</fullName>
    </recommendedName>
</protein>
<feature type="region of interest" description="Disordered" evidence="1">
    <location>
        <begin position="266"/>
        <end position="288"/>
    </location>
</feature>
<feature type="compositionally biased region" description="Low complexity" evidence="1">
    <location>
        <begin position="851"/>
        <end position="866"/>
    </location>
</feature>
<name>A0A8H7ZTL3_9FUNG</name>
<feature type="compositionally biased region" description="Low complexity" evidence="1">
    <location>
        <begin position="830"/>
        <end position="842"/>
    </location>
</feature>
<dbReference type="GO" id="GO:0000785">
    <property type="term" value="C:chromatin"/>
    <property type="evidence" value="ECO:0007669"/>
    <property type="project" value="TreeGrafter"/>
</dbReference>
<feature type="compositionally biased region" description="Pro residues" evidence="1">
    <location>
        <begin position="230"/>
        <end position="242"/>
    </location>
</feature>
<feature type="region of interest" description="Disordered" evidence="1">
    <location>
        <begin position="535"/>
        <end position="556"/>
    </location>
</feature>
<dbReference type="Pfam" id="PF02375">
    <property type="entry name" value="JmjN"/>
    <property type="match status" value="1"/>
</dbReference>
<feature type="compositionally biased region" description="Basic and acidic residues" evidence="1">
    <location>
        <begin position="455"/>
        <end position="467"/>
    </location>
</feature>
<accession>A0A8H7ZTL3</accession>
<evidence type="ECO:0000256" key="1">
    <source>
        <dbReference type="SAM" id="MobiDB-lite"/>
    </source>
</evidence>
<organism evidence="3 4">
    <name type="scientific">Olpidium bornovanus</name>
    <dbReference type="NCBI Taxonomy" id="278681"/>
    <lineage>
        <taxon>Eukaryota</taxon>
        <taxon>Fungi</taxon>
        <taxon>Fungi incertae sedis</taxon>
        <taxon>Olpidiomycota</taxon>
        <taxon>Olpidiomycotina</taxon>
        <taxon>Olpidiomycetes</taxon>
        <taxon>Olpidiales</taxon>
        <taxon>Olpidiaceae</taxon>
        <taxon>Olpidium</taxon>
    </lineage>
</organism>
<feature type="compositionally biased region" description="Basic and acidic residues" evidence="1">
    <location>
        <begin position="547"/>
        <end position="556"/>
    </location>
</feature>
<feature type="compositionally biased region" description="Low complexity" evidence="1">
    <location>
        <begin position="196"/>
        <end position="229"/>
    </location>
</feature>
<dbReference type="GO" id="GO:0032454">
    <property type="term" value="F:histone H3K9 demethylase activity"/>
    <property type="evidence" value="ECO:0007669"/>
    <property type="project" value="TreeGrafter"/>
</dbReference>
<evidence type="ECO:0000259" key="2">
    <source>
        <dbReference type="PROSITE" id="PS51183"/>
    </source>
</evidence>
<feature type="compositionally biased region" description="Acidic residues" evidence="1">
    <location>
        <begin position="909"/>
        <end position="923"/>
    </location>
</feature>
<dbReference type="OrthoDB" id="9547406at2759"/>
<dbReference type="GO" id="GO:0010468">
    <property type="term" value="P:regulation of gene expression"/>
    <property type="evidence" value="ECO:0007669"/>
    <property type="project" value="TreeGrafter"/>
</dbReference>
<dbReference type="PANTHER" id="PTHR10694">
    <property type="entry name" value="LYSINE-SPECIFIC DEMETHYLASE"/>
    <property type="match status" value="1"/>
</dbReference>
<feature type="region of interest" description="Disordered" evidence="1">
    <location>
        <begin position="411"/>
        <end position="500"/>
    </location>
</feature>
<feature type="compositionally biased region" description="Basic residues" evidence="1">
    <location>
        <begin position="13"/>
        <end position="32"/>
    </location>
</feature>
<dbReference type="PROSITE" id="PS51183">
    <property type="entry name" value="JMJN"/>
    <property type="match status" value="1"/>
</dbReference>
<evidence type="ECO:0000313" key="3">
    <source>
        <dbReference type="EMBL" id="KAG5459281.1"/>
    </source>
</evidence>